<dbReference type="Proteomes" id="UP000014760">
    <property type="component" value="Unassembled WGS sequence"/>
</dbReference>
<dbReference type="HOGENOM" id="CLU_066509_0_0_1"/>
<evidence type="ECO:0000313" key="3">
    <source>
        <dbReference type="EnsemblMetazoa" id="CapteP195962"/>
    </source>
</evidence>
<gene>
    <name evidence="2" type="ORF">CAPTEDRAFT_195962</name>
</gene>
<dbReference type="EMBL" id="AMQN01015074">
    <property type="status" value="NOT_ANNOTATED_CDS"/>
    <property type="molecule type" value="Genomic_DNA"/>
</dbReference>
<dbReference type="EMBL" id="KB311561">
    <property type="protein sequence ID" value="ELT89054.1"/>
    <property type="molecule type" value="Genomic_DNA"/>
</dbReference>
<feature type="region of interest" description="Disordered" evidence="1">
    <location>
        <begin position="287"/>
        <end position="315"/>
    </location>
</feature>
<evidence type="ECO:0000313" key="4">
    <source>
        <dbReference type="Proteomes" id="UP000014760"/>
    </source>
</evidence>
<organism evidence="2">
    <name type="scientific">Capitella teleta</name>
    <name type="common">Polychaete worm</name>
    <dbReference type="NCBI Taxonomy" id="283909"/>
    <lineage>
        <taxon>Eukaryota</taxon>
        <taxon>Metazoa</taxon>
        <taxon>Spiralia</taxon>
        <taxon>Lophotrochozoa</taxon>
        <taxon>Annelida</taxon>
        <taxon>Polychaeta</taxon>
        <taxon>Sedentaria</taxon>
        <taxon>Scolecida</taxon>
        <taxon>Capitellidae</taxon>
        <taxon>Capitella</taxon>
    </lineage>
</organism>
<dbReference type="AlphaFoldDB" id="R7T689"/>
<dbReference type="OrthoDB" id="7323539at2759"/>
<evidence type="ECO:0000256" key="1">
    <source>
        <dbReference type="SAM" id="MobiDB-lite"/>
    </source>
</evidence>
<reference evidence="3" key="3">
    <citation type="submission" date="2015-06" db="UniProtKB">
        <authorList>
            <consortium name="EnsemblMetazoa"/>
        </authorList>
    </citation>
    <scope>IDENTIFICATION</scope>
</reference>
<reference evidence="2 4" key="2">
    <citation type="journal article" date="2013" name="Nature">
        <title>Insights into bilaterian evolution from three spiralian genomes.</title>
        <authorList>
            <person name="Simakov O."/>
            <person name="Marletaz F."/>
            <person name="Cho S.J."/>
            <person name="Edsinger-Gonzales E."/>
            <person name="Havlak P."/>
            <person name="Hellsten U."/>
            <person name="Kuo D.H."/>
            <person name="Larsson T."/>
            <person name="Lv J."/>
            <person name="Arendt D."/>
            <person name="Savage R."/>
            <person name="Osoegawa K."/>
            <person name="de Jong P."/>
            <person name="Grimwood J."/>
            <person name="Chapman J.A."/>
            <person name="Shapiro H."/>
            <person name="Aerts A."/>
            <person name="Otillar R.P."/>
            <person name="Terry A.Y."/>
            <person name="Boore J.L."/>
            <person name="Grigoriev I.V."/>
            <person name="Lindberg D.R."/>
            <person name="Seaver E.C."/>
            <person name="Weisblat D.A."/>
            <person name="Putnam N.H."/>
            <person name="Rokhsar D.S."/>
        </authorList>
    </citation>
    <scope>NUCLEOTIDE SEQUENCE</scope>
    <source>
        <strain evidence="2 4">I ESC-2004</strain>
    </source>
</reference>
<dbReference type="EnsemblMetazoa" id="CapteT195962">
    <property type="protein sequence ID" value="CapteP195962"/>
    <property type="gene ID" value="CapteG195962"/>
</dbReference>
<feature type="region of interest" description="Disordered" evidence="1">
    <location>
        <begin position="141"/>
        <end position="167"/>
    </location>
</feature>
<evidence type="ECO:0000313" key="2">
    <source>
        <dbReference type="EMBL" id="ELT89054.1"/>
    </source>
</evidence>
<accession>R7T689</accession>
<keyword evidence="4" id="KW-1185">Reference proteome</keyword>
<sequence>MRSLSNHPTPDLQLGRSELLCYAFTHVNSNIKHCLTECISEFYNAEQIHTARELLRKEYEHFLIIMMKKTRRPQVPYDKKTPRPFADDISQWVFMIANGPNDSSFCQLYALDLTQVPPCRTEEINIFSFVSRISTLEKNDRERQSIESIKPQRPQPSHPISEYPPHTDQQTNVKILIPITASSAYPEETWAKVVNRNKKRIQKATARKEVRAAAKDLHVVVGTAGAKGVKACPPVKHIFVYKDDFSKTFSEGFWPSGIRCREWISHVHKDRHNSNFDATDRTANKDLDDDVFTTPAGGAESLDGFQKDNTNNHHG</sequence>
<proteinExistence type="predicted"/>
<name>R7T689_CAPTE</name>
<protein>
    <submittedName>
        <fullName evidence="2 3">Uncharacterized protein</fullName>
    </submittedName>
</protein>
<reference evidence="4" key="1">
    <citation type="submission" date="2012-12" db="EMBL/GenBank/DDBJ databases">
        <authorList>
            <person name="Hellsten U."/>
            <person name="Grimwood J."/>
            <person name="Chapman J.A."/>
            <person name="Shapiro H."/>
            <person name="Aerts A."/>
            <person name="Otillar R.P."/>
            <person name="Terry A.Y."/>
            <person name="Boore J.L."/>
            <person name="Simakov O."/>
            <person name="Marletaz F."/>
            <person name="Cho S.-J."/>
            <person name="Edsinger-Gonzales E."/>
            <person name="Havlak P."/>
            <person name="Kuo D.-H."/>
            <person name="Larsson T."/>
            <person name="Lv J."/>
            <person name="Arendt D."/>
            <person name="Savage R."/>
            <person name="Osoegawa K."/>
            <person name="de Jong P."/>
            <person name="Lindberg D.R."/>
            <person name="Seaver E.C."/>
            <person name="Weisblat D.A."/>
            <person name="Putnam N.H."/>
            <person name="Grigoriev I.V."/>
            <person name="Rokhsar D.S."/>
        </authorList>
    </citation>
    <scope>NUCLEOTIDE SEQUENCE</scope>
    <source>
        <strain evidence="4">I ESC-2004</strain>
    </source>
</reference>